<protein>
    <submittedName>
        <fullName evidence="9">Uncharacterized protein</fullName>
    </submittedName>
</protein>
<gene>
    <name evidence="9" type="ORF">ANE_LOCUS25819</name>
</gene>
<comment type="subcellular location">
    <subcellularLocation>
        <location evidence="1">Nucleus</location>
    </subcellularLocation>
</comment>
<organism evidence="9 10">
    <name type="scientific">Arabis nemorensis</name>
    <dbReference type="NCBI Taxonomy" id="586526"/>
    <lineage>
        <taxon>Eukaryota</taxon>
        <taxon>Viridiplantae</taxon>
        <taxon>Streptophyta</taxon>
        <taxon>Embryophyta</taxon>
        <taxon>Tracheophyta</taxon>
        <taxon>Spermatophyta</taxon>
        <taxon>Magnoliopsida</taxon>
        <taxon>eudicotyledons</taxon>
        <taxon>Gunneridae</taxon>
        <taxon>Pentapetalae</taxon>
        <taxon>rosids</taxon>
        <taxon>malvids</taxon>
        <taxon>Brassicales</taxon>
        <taxon>Brassicaceae</taxon>
        <taxon>Arabideae</taxon>
        <taxon>Arabis</taxon>
    </lineage>
</organism>
<dbReference type="GO" id="GO:0003677">
    <property type="term" value="F:DNA binding"/>
    <property type="evidence" value="ECO:0007669"/>
    <property type="project" value="UniProtKB-KW"/>
</dbReference>
<dbReference type="CDD" id="cd00167">
    <property type="entry name" value="SANT"/>
    <property type="match status" value="1"/>
</dbReference>
<evidence type="ECO:0000256" key="3">
    <source>
        <dbReference type="ARBA" id="ARBA00023125"/>
    </source>
</evidence>
<dbReference type="PROSITE" id="PS50090">
    <property type="entry name" value="MYB_LIKE"/>
    <property type="match status" value="1"/>
</dbReference>
<keyword evidence="10" id="KW-1185">Reference proteome</keyword>
<dbReference type="InterPro" id="IPR009057">
    <property type="entry name" value="Homeodomain-like_sf"/>
</dbReference>
<dbReference type="PANTHER" id="PTHR12802">
    <property type="entry name" value="SWI/SNF COMPLEX-RELATED"/>
    <property type="match status" value="1"/>
</dbReference>
<dbReference type="Proteomes" id="UP000489600">
    <property type="component" value="Unassembled WGS sequence"/>
</dbReference>
<dbReference type="Gene3D" id="1.10.10.60">
    <property type="entry name" value="Homeodomain-like"/>
    <property type="match status" value="1"/>
</dbReference>
<feature type="domain" description="HTH myb-type" evidence="8">
    <location>
        <begin position="28"/>
        <end position="82"/>
    </location>
</feature>
<evidence type="ECO:0000313" key="9">
    <source>
        <dbReference type="EMBL" id="VVB15375.1"/>
    </source>
</evidence>
<evidence type="ECO:0000259" key="7">
    <source>
        <dbReference type="PROSITE" id="PS51293"/>
    </source>
</evidence>
<feature type="domain" description="SANT" evidence="7">
    <location>
        <begin position="36"/>
        <end position="82"/>
    </location>
</feature>
<dbReference type="SUPFAM" id="SSF46689">
    <property type="entry name" value="Homeodomain-like"/>
    <property type="match status" value="1"/>
</dbReference>
<dbReference type="Pfam" id="PF00249">
    <property type="entry name" value="Myb_DNA-binding"/>
    <property type="match status" value="1"/>
</dbReference>
<evidence type="ECO:0000313" key="10">
    <source>
        <dbReference type="Proteomes" id="UP000489600"/>
    </source>
</evidence>
<dbReference type="InterPro" id="IPR017930">
    <property type="entry name" value="Myb_dom"/>
</dbReference>
<feature type="domain" description="Myb-like" evidence="6">
    <location>
        <begin position="28"/>
        <end position="78"/>
    </location>
</feature>
<dbReference type="PROSITE" id="PS51294">
    <property type="entry name" value="HTH_MYB"/>
    <property type="match status" value="1"/>
</dbReference>
<dbReference type="SMART" id="SM00717">
    <property type="entry name" value="SANT"/>
    <property type="match status" value="1"/>
</dbReference>
<evidence type="ECO:0000259" key="8">
    <source>
        <dbReference type="PROSITE" id="PS51294"/>
    </source>
</evidence>
<dbReference type="OrthoDB" id="118550at2759"/>
<evidence type="ECO:0000256" key="1">
    <source>
        <dbReference type="ARBA" id="ARBA00004123"/>
    </source>
</evidence>
<keyword evidence="4" id="KW-0804">Transcription</keyword>
<accession>A0A565CNW8</accession>
<evidence type="ECO:0000259" key="6">
    <source>
        <dbReference type="PROSITE" id="PS50090"/>
    </source>
</evidence>
<evidence type="ECO:0000256" key="2">
    <source>
        <dbReference type="ARBA" id="ARBA00023015"/>
    </source>
</evidence>
<evidence type="ECO:0000256" key="5">
    <source>
        <dbReference type="ARBA" id="ARBA00023242"/>
    </source>
</evidence>
<dbReference type="PROSITE" id="PS51293">
    <property type="entry name" value="SANT"/>
    <property type="match status" value="1"/>
</dbReference>
<keyword evidence="5" id="KW-0539">Nucleus</keyword>
<proteinExistence type="predicted"/>
<keyword evidence="2" id="KW-0805">Transcription regulation</keyword>
<name>A0A565CNW8_9BRAS</name>
<sequence length="147" mass="17033">MEPWIVSDLDCTVKMSSPASFPTRKPYTVTKQREWWTDDEHDRFQEALKLYGRAWQRIEEHIGTKTAVQIRSHAHKFFTKARIDLLHDEISTVGKEVVALKGISFFSGPISGRTNCQAFQKFIKEGNLFKQLQVRSASKMRKIFGLD</sequence>
<dbReference type="GO" id="GO:0005634">
    <property type="term" value="C:nucleus"/>
    <property type="evidence" value="ECO:0007669"/>
    <property type="project" value="UniProtKB-SubCell"/>
</dbReference>
<comment type="caution">
    <text evidence="9">The sequence shown here is derived from an EMBL/GenBank/DDBJ whole genome shotgun (WGS) entry which is preliminary data.</text>
</comment>
<dbReference type="GO" id="GO:0010468">
    <property type="term" value="P:regulation of gene expression"/>
    <property type="evidence" value="ECO:0007669"/>
    <property type="project" value="UniProtKB-ARBA"/>
</dbReference>
<dbReference type="AlphaFoldDB" id="A0A565CNW8"/>
<dbReference type="InterPro" id="IPR017884">
    <property type="entry name" value="SANT_dom"/>
</dbReference>
<reference evidence="9" key="1">
    <citation type="submission" date="2019-07" db="EMBL/GenBank/DDBJ databases">
        <authorList>
            <person name="Dittberner H."/>
        </authorList>
    </citation>
    <scope>NUCLEOTIDE SEQUENCE [LARGE SCALE GENOMIC DNA]</scope>
</reference>
<dbReference type="InterPro" id="IPR006447">
    <property type="entry name" value="Myb_dom_plants"/>
</dbReference>
<dbReference type="PANTHER" id="PTHR12802:SF177">
    <property type="entry name" value="PROTEIN CCA1"/>
    <property type="match status" value="1"/>
</dbReference>
<dbReference type="NCBIfam" id="TIGR01557">
    <property type="entry name" value="myb_SHAQKYF"/>
    <property type="match status" value="1"/>
</dbReference>
<keyword evidence="3" id="KW-0238">DNA-binding</keyword>
<dbReference type="EMBL" id="CABITT030000008">
    <property type="protein sequence ID" value="VVB15375.1"/>
    <property type="molecule type" value="Genomic_DNA"/>
</dbReference>
<dbReference type="InterPro" id="IPR001005">
    <property type="entry name" value="SANT/Myb"/>
</dbReference>
<evidence type="ECO:0000256" key="4">
    <source>
        <dbReference type="ARBA" id="ARBA00023163"/>
    </source>
</evidence>